<reference evidence="3" key="1">
    <citation type="submission" date="2016-10" db="EMBL/GenBank/DDBJ databases">
        <authorList>
            <person name="Varghese N."/>
            <person name="Submissions S."/>
        </authorList>
    </citation>
    <scope>NUCLEOTIDE SEQUENCE [LARGE SCALE GENOMIC DNA]</scope>
    <source>
        <strain evidence="3">Mob M</strain>
    </source>
</reference>
<evidence type="ECO:0000313" key="3">
    <source>
        <dbReference type="Proteomes" id="UP000198535"/>
    </source>
</evidence>
<dbReference type="STRING" id="487685.SAMN04488696_1221"/>
<feature type="transmembrane region" description="Helical" evidence="1">
    <location>
        <begin position="110"/>
        <end position="132"/>
    </location>
</feature>
<gene>
    <name evidence="2" type="ORF">SAMN04488696_1221</name>
</gene>
<feature type="transmembrane region" description="Helical" evidence="1">
    <location>
        <begin position="20"/>
        <end position="47"/>
    </location>
</feature>
<name>A0A1I4QWM0_9EURY</name>
<dbReference type="EMBL" id="FOUJ01000002">
    <property type="protein sequence ID" value="SFM44090.1"/>
    <property type="molecule type" value="Genomic_DNA"/>
</dbReference>
<sequence>MGDEWKIDIDIPDIGMMVTLMTTAICSVIMGAAEIAYTMLWITASYVRHGKDFFLDLLNAKALTWTAEYILVAGSLLLLSSILFLLSSSFCLYELNGLSKNPEKKVHTRIAFGFFAGGLVLLFLALISAIILRYL</sequence>
<accession>A0A1I4QWM0</accession>
<keyword evidence="3" id="KW-1185">Reference proteome</keyword>
<proteinExistence type="predicted"/>
<keyword evidence="1" id="KW-0812">Transmembrane</keyword>
<dbReference type="OrthoDB" id="142568at2157"/>
<evidence type="ECO:0000313" key="2">
    <source>
        <dbReference type="EMBL" id="SFM44090.1"/>
    </source>
</evidence>
<keyword evidence="1" id="KW-0472">Membrane</keyword>
<keyword evidence="1" id="KW-1133">Transmembrane helix</keyword>
<organism evidence="2 3">
    <name type="scientific">Methanolobus profundi</name>
    <dbReference type="NCBI Taxonomy" id="487685"/>
    <lineage>
        <taxon>Archaea</taxon>
        <taxon>Methanobacteriati</taxon>
        <taxon>Methanobacteriota</taxon>
        <taxon>Stenosarchaea group</taxon>
        <taxon>Methanomicrobia</taxon>
        <taxon>Methanosarcinales</taxon>
        <taxon>Methanosarcinaceae</taxon>
        <taxon>Methanolobus</taxon>
    </lineage>
</organism>
<dbReference type="RefSeq" id="WP_091934700.1">
    <property type="nucleotide sequence ID" value="NZ_FOUJ01000002.1"/>
</dbReference>
<dbReference type="AlphaFoldDB" id="A0A1I4QWM0"/>
<dbReference type="Proteomes" id="UP000198535">
    <property type="component" value="Unassembled WGS sequence"/>
</dbReference>
<evidence type="ECO:0000256" key="1">
    <source>
        <dbReference type="SAM" id="Phobius"/>
    </source>
</evidence>
<feature type="transmembrane region" description="Helical" evidence="1">
    <location>
        <begin position="68"/>
        <end position="90"/>
    </location>
</feature>
<protein>
    <submittedName>
        <fullName evidence="2">Uncharacterized protein</fullName>
    </submittedName>
</protein>